<sequence>MSFSIKGKTCIVTGASHGLGLAIARHFAARGANVMAADTDDKKLAEAFAADAEAEDSRLRYFAGNLRERLAQANLLSATIDAFERVDVLVNAYRMVLPSVPGEPDEDAVEELLQHNLLTALRMTQLVAKRFAKQAEDDEGEGDVGCVINMSSIAARRTHPRMLAYSVSTAALDQMTRSMAVALAPERIRVNAVSFGSVLTTSLNRAVNENEGYREDIIGHTPMGRIAQPNEVAEVVQFLASESAGFITGQIVTMDGGRTLLDPVGAPAH</sequence>
<keyword evidence="2" id="KW-0560">Oxidoreductase</keyword>
<organism evidence="3 4">
    <name type="scientific">Vannielia litorea</name>
    <dbReference type="NCBI Taxonomy" id="1217970"/>
    <lineage>
        <taxon>Bacteria</taxon>
        <taxon>Pseudomonadati</taxon>
        <taxon>Pseudomonadota</taxon>
        <taxon>Alphaproteobacteria</taxon>
        <taxon>Rhodobacterales</taxon>
        <taxon>Paracoccaceae</taxon>
        <taxon>Vannielia</taxon>
    </lineage>
</organism>
<keyword evidence="4" id="KW-1185">Reference proteome</keyword>
<dbReference type="Proteomes" id="UP000184932">
    <property type="component" value="Unassembled WGS sequence"/>
</dbReference>
<dbReference type="Pfam" id="PF13561">
    <property type="entry name" value="adh_short_C2"/>
    <property type="match status" value="1"/>
</dbReference>
<dbReference type="PANTHER" id="PTHR43639:SF1">
    <property type="entry name" value="SHORT-CHAIN DEHYDROGENASE_REDUCTASE FAMILY PROTEIN"/>
    <property type="match status" value="1"/>
</dbReference>
<dbReference type="PRINTS" id="PR00080">
    <property type="entry name" value="SDRFAMILY"/>
</dbReference>
<dbReference type="EMBL" id="FSRL01000001">
    <property type="protein sequence ID" value="SIO16029.1"/>
    <property type="molecule type" value="Genomic_DNA"/>
</dbReference>
<name>A0A1N6H8I7_9RHOB</name>
<evidence type="ECO:0000256" key="2">
    <source>
        <dbReference type="ARBA" id="ARBA00023002"/>
    </source>
</evidence>
<comment type="similarity">
    <text evidence="1">Belongs to the short-chain dehydrogenases/reductases (SDR) family.</text>
</comment>
<evidence type="ECO:0000256" key="1">
    <source>
        <dbReference type="ARBA" id="ARBA00006484"/>
    </source>
</evidence>
<dbReference type="GO" id="GO:0016491">
    <property type="term" value="F:oxidoreductase activity"/>
    <property type="evidence" value="ECO:0007669"/>
    <property type="project" value="UniProtKB-KW"/>
</dbReference>
<dbReference type="STRING" id="1217970.SAMN05444002_3165"/>
<reference evidence="4" key="1">
    <citation type="submission" date="2016-11" db="EMBL/GenBank/DDBJ databases">
        <authorList>
            <person name="Varghese N."/>
            <person name="Submissions S."/>
        </authorList>
    </citation>
    <scope>NUCLEOTIDE SEQUENCE [LARGE SCALE GENOMIC DNA]</scope>
    <source>
        <strain evidence="4">DSM 29440</strain>
    </source>
</reference>
<dbReference type="RefSeq" id="WP_074257098.1">
    <property type="nucleotide sequence ID" value="NZ_FSRL01000001.1"/>
</dbReference>
<dbReference type="CDD" id="cd05233">
    <property type="entry name" value="SDR_c"/>
    <property type="match status" value="1"/>
</dbReference>
<dbReference type="OrthoDB" id="9790146at2"/>
<dbReference type="InterPro" id="IPR036291">
    <property type="entry name" value="NAD(P)-bd_dom_sf"/>
</dbReference>
<evidence type="ECO:0000313" key="4">
    <source>
        <dbReference type="Proteomes" id="UP000184932"/>
    </source>
</evidence>
<gene>
    <name evidence="3" type="ORF">SAMN05444002_3165</name>
</gene>
<accession>A0A1N6H8I7</accession>
<dbReference type="Gene3D" id="3.40.50.720">
    <property type="entry name" value="NAD(P)-binding Rossmann-like Domain"/>
    <property type="match status" value="1"/>
</dbReference>
<dbReference type="FunFam" id="3.40.50.720:FF:000084">
    <property type="entry name" value="Short-chain dehydrogenase reductase"/>
    <property type="match status" value="1"/>
</dbReference>
<dbReference type="InterPro" id="IPR002347">
    <property type="entry name" value="SDR_fam"/>
</dbReference>
<proteinExistence type="inferred from homology"/>
<dbReference type="SUPFAM" id="SSF51735">
    <property type="entry name" value="NAD(P)-binding Rossmann-fold domains"/>
    <property type="match status" value="1"/>
</dbReference>
<dbReference type="PANTHER" id="PTHR43639">
    <property type="entry name" value="OXIDOREDUCTASE, SHORT-CHAIN DEHYDROGENASE/REDUCTASE FAMILY (AFU_ORTHOLOGUE AFUA_5G02870)"/>
    <property type="match status" value="1"/>
</dbReference>
<dbReference type="AlphaFoldDB" id="A0A1N6H8I7"/>
<protein>
    <submittedName>
        <fullName evidence="3">7-alpha-hydroxysteroid dehydrogenase</fullName>
    </submittedName>
</protein>
<dbReference type="PRINTS" id="PR00081">
    <property type="entry name" value="GDHRDH"/>
</dbReference>
<evidence type="ECO:0000313" key="3">
    <source>
        <dbReference type="EMBL" id="SIO16029.1"/>
    </source>
</evidence>